<sequence>MKQPSQMTKDELEAYAKEKHGVDLDKREKIDDLRAKVAKLDSEISDKEVDASAVPNEDAEQVKYLKHPKTGVVMVATKALLKRSDLQPCEAPKKDA</sequence>
<organism evidence="1 2">
    <name type="scientific">Marinomonas piezotolerans</name>
    <dbReference type="NCBI Taxonomy" id="2213058"/>
    <lineage>
        <taxon>Bacteria</taxon>
        <taxon>Pseudomonadati</taxon>
        <taxon>Pseudomonadota</taxon>
        <taxon>Gammaproteobacteria</taxon>
        <taxon>Oceanospirillales</taxon>
        <taxon>Oceanospirillaceae</taxon>
        <taxon>Marinomonas</taxon>
    </lineage>
</organism>
<comment type="caution">
    <text evidence="1">The sequence shown here is derived from an EMBL/GenBank/DDBJ whole genome shotgun (WGS) entry which is preliminary data.</text>
</comment>
<evidence type="ECO:0000313" key="1">
    <source>
        <dbReference type="EMBL" id="RDL44359.1"/>
    </source>
</evidence>
<reference evidence="1 2" key="1">
    <citation type="submission" date="2018-06" db="EMBL/GenBank/DDBJ databases">
        <title>Marinomonas sp. YLB-05 draft genome sequence.</title>
        <authorList>
            <person name="Yu L."/>
            <person name="Tang X."/>
        </authorList>
    </citation>
    <scope>NUCLEOTIDE SEQUENCE [LARGE SCALE GENOMIC DNA]</scope>
    <source>
        <strain evidence="1 2">YLB-05</strain>
    </source>
</reference>
<dbReference type="SUPFAM" id="SSF161270">
    <property type="entry name" value="PspA lactotransferrin-binding region"/>
    <property type="match status" value="1"/>
</dbReference>
<accession>A0A370U997</accession>
<dbReference type="AlphaFoldDB" id="A0A370U997"/>
<proteinExistence type="predicted"/>
<gene>
    <name evidence="1" type="ORF">DN730_08115</name>
</gene>
<protein>
    <submittedName>
        <fullName evidence="1">Uncharacterized protein</fullName>
    </submittedName>
</protein>
<dbReference type="RefSeq" id="WP_115467622.1">
    <property type="nucleotide sequence ID" value="NZ_QKRA01000003.1"/>
</dbReference>
<evidence type="ECO:0000313" key="2">
    <source>
        <dbReference type="Proteomes" id="UP000254326"/>
    </source>
</evidence>
<name>A0A370U997_9GAMM</name>
<dbReference type="Proteomes" id="UP000254326">
    <property type="component" value="Unassembled WGS sequence"/>
</dbReference>
<dbReference type="EMBL" id="QKRA01000003">
    <property type="protein sequence ID" value="RDL44359.1"/>
    <property type="molecule type" value="Genomic_DNA"/>
</dbReference>
<keyword evidence="2" id="KW-1185">Reference proteome</keyword>